<evidence type="ECO:0000313" key="6">
    <source>
        <dbReference type="EMBL" id="TDW96955.1"/>
    </source>
</evidence>
<dbReference type="Pfam" id="PF01229">
    <property type="entry name" value="Glyco_hydro_39"/>
    <property type="match status" value="2"/>
</dbReference>
<dbReference type="EMBL" id="SODV01000002">
    <property type="protein sequence ID" value="TDW96955.1"/>
    <property type="molecule type" value="Genomic_DNA"/>
</dbReference>
<evidence type="ECO:0000256" key="2">
    <source>
        <dbReference type="ARBA" id="ARBA00022801"/>
    </source>
</evidence>
<protein>
    <submittedName>
        <fullName evidence="6">Xylan 1,4-beta-xylosidase</fullName>
    </submittedName>
</protein>
<comment type="similarity">
    <text evidence="1">Belongs to the glycosyl hydrolase 39 family.</text>
</comment>
<dbReference type="InterPro" id="IPR049166">
    <property type="entry name" value="GH39_cat"/>
</dbReference>
<keyword evidence="2" id="KW-0378">Hydrolase</keyword>
<dbReference type="PRINTS" id="PR00745">
    <property type="entry name" value="GLHYDRLASE39"/>
</dbReference>
<dbReference type="InterPro" id="IPR000514">
    <property type="entry name" value="Glyco_hydro_39"/>
</dbReference>
<comment type="caution">
    <text evidence="6">The sequence shown here is derived from an EMBL/GenBank/DDBJ whole genome shotgun (WGS) entry which is preliminary data.</text>
</comment>
<dbReference type="Gene3D" id="2.60.40.1500">
    <property type="entry name" value="Glycosyl hydrolase domain, family 39"/>
    <property type="match status" value="1"/>
</dbReference>
<reference evidence="6 7" key="1">
    <citation type="submission" date="2019-03" db="EMBL/GenBank/DDBJ databases">
        <title>Genomic Encyclopedia of Type Strains, Phase IV (KMG-IV): sequencing the most valuable type-strain genomes for metagenomic binning, comparative biology and taxonomic classification.</title>
        <authorList>
            <person name="Goeker M."/>
        </authorList>
    </citation>
    <scope>NUCLEOTIDE SEQUENCE [LARGE SCALE GENOMIC DNA]</scope>
    <source>
        <strain evidence="6 7">DSM 100059</strain>
    </source>
</reference>
<evidence type="ECO:0000256" key="4">
    <source>
        <dbReference type="PIRSR" id="PIRSR600514-1"/>
    </source>
</evidence>
<feature type="active site" description="Proton donor" evidence="4">
    <location>
        <position position="182"/>
    </location>
</feature>
<organism evidence="6 7">
    <name type="scientific">Dinghuibacter silviterrae</name>
    <dbReference type="NCBI Taxonomy" id="1539049"/>
    <lineage>
        <taxon>Bacteria</taxon>
        <taxon>Pseudomonadati</taxon>
        <taxon>Bacteroidota</taxon>
        <taxon>Chitinophagia</taxon>
        <taxon>Chitinophagales</taxon>
        <taxon>Chitinophagaceae</taxon>
        <taxon>Dinghuibacter</taxon>
    </lineage>
</organism>
<feature type="domain" description="Glycosyl hydrolases family 39 N-terminal catalytic" evidence="5">
    <location>
        <begin position="31"/>
        <end position="222"/>
    </location>
</feature>
<gene>
    <name evidence="6" type="ORF">EDB95_4791</name>
</gene>
<dbReference type="PROSITE" id="PS01027">
    <property type="entry name" value="GLYCOSYL_HYDROL_F39"/>
    <property type="match status" value="1"/>
</dbReference>
<dbReference type="RefSeq" id="WP_211352199.1">
    <property type="nucleotide sequence ID" value="NZ_SODV01000002.1"/>
</dbReference>
<proteinExistence type="inferred from homology"/>
<dbReference type="Proteomes" id="UP000294498">
    <property type="component" value="Unassembled WGS sequence"/>
</dbReference>
<feature type="domain" description="Glycosyl hydrolases family 39 N-terminal catalytic" evidence="5">
    <location>
        <begin position="255"/>
        <end position="512"/>
    </location>
</feature>
<name>A0A4R8DHE4_9BACT</name>
<dbReference type="InterPro" id="IPR049165">
    <property type="entry name" value="GH39_as"/>
</dbReference>
<accession>A0A4R8DHE4</accession>
<dbReference type="SUPFAM" id="SSF51445">
    <property type="entry name" value="(Trans)glycosidases"/>
    <property type="match status" value="1"/>
</dbReference>
<dbReference type="GO" id="GO:0004553">
    <property type="term" value="F:hydrolase activity, hydrolyzing O-glycosyl compounds"/>
    <property type="evidence" value="ECO:0007669"/>
    <property type="project" value="InterPro"/>
</dbReference>
<dbReference type="InterPro" id="IPR017853">
    <property type="entry name" value="GH"/>
</dbReference>
<sequence length="542" mass="60926">MERRSFLKTTLFASAGAYLTGPMPGTPPLSLDARAPGVPLHHFWSNCTGAGRANEGLRASWLEHLRLVHDRCGFRYCRFHGLFHDDMFVYREVNGQPAYNWQYIDDLFDRLLDIGVRPFVALNFMPAALASTSNTTFWWKAHTSPPKDYTLWGGLVGAFTAHCVDRYGLDEVRTWYFEVWNEPDLHGFWDGTRSQYFELYKVSVQAIKAVDPHLRVGGPATSNFVPDGRFDGEREDPSKDLTLTTPDINALSWHGVWIRDFLAYCGQEGLPVDFVSTHPYPTDWALDPETKKSAGRVRAAGATRQDLEWLKETIAQSPYPHASIHLTEWSSSPSSRDPTHDSLQAAAFILRANLDCIGLADSLSYWTFTDVFEEAGAGNSIFHGGFGLINYQGIVKPSFHAYRMLHNLGDELLHREEGLVLTRRGHRVVALLYHYPQEVKDVVSGSVEGELHMGTPRPFAMRIAGVPPGAAFDVETLDADHGFAWPAWRAMGSPEPPNREQTKQLKRAAFATKVEQVRADGSGYLNWSKTLTPWNCVLIKQK</sequence>
<dbReference type="AlphaFoldDB" id="A0A4R8DHE4"/>
<dbReference type="Gene3D" id="3.20.20.80">
    <property type="entry name" value="Glycosidases"/>
    <property type="match status" value="1"/>
</dbReference>
<dbReference type="SUPFAM" id="SSF51011">
    <property type="entry name" value="Glycosyl hydrolase domain"/>
    <property type="match status" value="1"/>
</dbReference>
<dbReference type="PANTHER" id="PTHR12631">
    <property type="entry name" value="ALPHA-L-IDURONIDASE"/>
    <property type="match status" value="1"/>
</dbReference>
<keyword evidence="3" id="KW-0326">Glycosidase</keyword>
<keyword evidence="7" id="KW-1185">Reference proteome</keyword>
<evidence type="ECO:0000256" key="3">
    <source>
        <dbReference type="ARBA" id="ARBA00023295"/>
    </source>
</evidence>
<evidence type="ECO:0000313" key="7">
    <source>
        <dbReference type="Proteomes" id="UP000294498"/>
    </source>
</evidence>
<dbReference type="PANTHER" id="PTHR12631:SF10">
    <property type="entry name" value="BETA-XYLOSIDASE-LIKE PROTEIN-RELATED"/>
    <property type="match status" value="1"/>
</dbReference>
<dbReference type="InterPro" id="IPR051923">
    <property type="entry name" value="Glycosyl_Hydrolase_39"/>
</dbReference>
<evidence type="ECO:0000259" key="5">
    <source>
        <dbReference type="Pfam" id="PF01229"/>
    </source>
</evidence>
<dbReference type="GO" id="GO:0005975">
    <property type="term" value="P:carbohydrate metabolic process"/>
    <property type="evidence" value="ECO:0007669"/>
    <property type="project" value="InterPro"/>
</dbReference>
<evidence type="ECO:0000256" key="1">
    <source>
        <dbReference type="ARBA" id="ARBA00008875"/>
    </source>
</evidence>